<proteinExistence type="predicted"/>
<keyword evidence="3" id="KW-1185">Reference proteome</keyword>
<feature type="transmembrane region" description="Helical" evidence="1">
    <location>
        <begin position="199"/>
        <end position="217"/>
    </location>
</feature>
<evidence type="ECO:0008006" key="4">
    <source>
        <dbReference type="Google" id="ProtNLM"/>
    </source>
</evidence>
<dbReference type="Proteomes" id="UP000677082">
    <property type="component" value="Unassembled WGS sequence"/>
</dbReference>
<gene>
    <name evidence="2" type="ORF">Ato02nite_018880</name>
</gene>
<sequence>MTTLNPNLVPSLILLGAAVIPCTFVSFIAGRQLAIGVSGGTVALTALFGGVIGVVAAGLLEYDSRKDFGILPVAGIGVIEEAAKLILPAILVFVLRPRLPGDGLIIGVACGAGFAVLETMGYAFVELVQSQGSIAAVDALLFLRGLLSPAAHMAWTGLTAAALWSAAQHGWRLRSVMAFALTYVLAVALHTAWDGIGTTMAYVVVGTISVLLLGITVHRATVSSRPLLSQHNPLTVTGQIAAV</sequence>
<evidence type="ECO:0000313" key="2">
    <source>
        <dbReference type="EMBL" id="GIM90095.1"/>
    </source>
</evidence>
<dbReference type="EMBL" id="BOQN01000022">
    <property type="protein sequence ID" value="GIM90095.1"/>
    <property type="molecule type" value="Genomic_DNA"/>
</dbReference>
<evidence type="ECO:0000313" key="3">
    <source>
        <dbReference type="Proteomes" id="UP000677082"/>
    </source>
</evidence>
<keyword evidence="1" id="KW-0472">Membrane</keyword>
<dbReference type="AlphaFoldDB" id="A0A919W324"/>
<dbReference type="GO" id="GO:0008233">
    <property type="term" value="F:peptidase activity"/>
    <property type="evidence" value="ECO:0007669"/>
    <property type="project" value="InterPro"/>
</dbReference>
<feature type="transmembrane region" description="Helical" evidence="1">
    <location>
        <begin position="145"/>
        <end position="164"/>
    </location>
</feature>
<evidence type="ECO:0000256" key="1">
    <source>
        <dbReference type="SAM" id="Phobius"/>
    </source>
</evidence>
<dbReference type="Pfam" id="PF13367">
    <property type="entry name" value="PrsW-protease"/>
    <property type="match status" value="1"/>
</dbReference>
<dbReference type="PANTHER" id="PTHR36844">
    <property type="entry name" value="PROTEASE PRSW"/>
    <property type="match status" value="1"/>
</dbReference>
<dbReference type="PANTHER" id="PTHR36844:SF1">
    <property type="entry name" value="PROTEASE PRSW"/>
    <property type="match status" value="1"/>
</dbReference>
<organism evidence="2 3">
    <name type="scientific">Paractinoplanes toevensis</name>
    <dbReference type="NCBI Taxonomy" id="571911"/>
    <lineage>
        <taxon>Bacteria</taxon>
        <taxon>Bacillati</taxon>
        <taxon>Actinomycetota</taxon>
        <taxon>Actinomycetes</taxon>
        <taxon>Micromonosporales</taxon>
        <taxon>Micromonosporaceae</taxon>
        <taxon>Paractinoplanes</taxon>
    </lineage>
</organism>
<feature type="transmembrane region" description="Helical" evidence="1">
    <location>
        <begin position="104"/>
        <end position="125"/>
    </location>
</feature>
<dbReference type="InterPro" id="IPR026898">
    <property type="entry name" value="PrsW"/>
</dbReference>
<protein>
    <recommendedName>
        <fullName evidence="4">PrsW family intramembrane metalloprotease</fullName>
    </recommendedName>
</protein>
<feature type="transmembrane region" description="Helical" evidence="1">
    <location>
        <begin position="176"/>
        <end position="193"/>
    </location>
</feature>
<name>A0A919W324_9ACTN</name>
<accession>A0A919W324</accession>
<reference evidence="2 3" key="1">
    <citation type="submission" date="2021-03" db="EMBL/GenBank/DDBJ databases">
        <title>Whole genome shotgun sequence of Actinoplanes toevensis NBRC 105298.</title>
        <authorList>
            <person name="Komaki H."/>
            <person name="Tamura T."/>
        </authorList>
    </citation>
    <scope>NUCLEOTIDE SEQUENCE [LARGE SCALE GENOMIC DNA]</scope>
    <source>
        <strain evidence="2 3">NBRC 105298</strain>
    </source>
</reference>
<keyword evidence="1" id="KW-1133">Transmembrane helix</keyword>
<feature type="transmembrane region" description="Helical" evidence="1">
    <location>
        <begin position="12"/>
        <end position="30"/>
    </location>
</feature>
<feature type="transmembrane region" description="Helical" evidence="1">
    <location>
        <begin position="68"/>
        <end position="95"/>
    </location>
</feature>
<comment type="caution">
    <text evidence="2">The sequence shown here is derived from an EMBL/GenBank/DDBJ whole genome shotgun (WGS) entry which is preliminary data.</text>
</comment>
<feature type="transmembrane region" description="Helical" evidence="1">
    <location>
        <begin position="42"/>
        <end position="62"/>
    </location>
</feature>
<keyword evidence="1" id="KW-0812">Transmembrane</keyword>